<dbReference type="PANTHER" id="PTHR24232">
    <property type="entry name" value="G-PROTEIN COUPLED RECEPTOR"/>
    <property type="match status" value="1"/>
</dbReference>
<dbReference type="GO" id="GO:0005886">
    <property type="term" value="C:plasma membrane"/>
    <property type="evidence" value="ECO:0007669"/>
    <property type="project" value="TreeGrafter"/>
</dbReference>
<proteinExistence type="predicted"/>
<evidence type="ECO:0000313" key="11">
    <source>
        <dbReference type="EMBL" id="ROJ30586.1"/>
    </source>
</evidence>
<dbReference type="Gene3D" id="1.20.1070.10">
    <property type="entry name" value="Rhodopsin 7-helix transmembrane proteins"/>
    <property type="match status" value="1"/>
</dbReference>
<evidence type="ECO:0000256" key="3">
    <source>
        <dbReference type="ARBA" id="ARBA00022989"/>
    </source>
</evidence>
<gene>
    <name evidence="11" type="ORF">DPX16_3834</name>
</gene>
<name>A0A3N0XSQ5_ANAGA</name>
<dbReference type="Proteomes" id="UP000281406">
    <property type="component" value="Unassembled WGS sequence"/>
</dbReference>
<dbReference type="InterPro" id="IPR017452">
    <property type="entry name" value="GPCR_Rhodpsn_7TM"/>
</dbReference>
<dbReference type="AlphaFoldDB" id="A0A3N0XSQ5"/>
<evidence type="ECO:0000256" key="2">
    <source>
        <dbReference type="ARBA" id="ARBA00022692"/>
    </source>
</evidence>
<keyword evidence="6 11" id="KW-0675">Receptor</keyword>
<organism evidence="11 12">
    <name type="scientific">Anabarilius grahami</name>
    <name type="common">Kanglang fish</name>
    <name type="synonym">Barilius grahami</name>
    <dbReference type="NCBI Taxonomy" id="495550"/>
    <lineage>
        <taxon>Eukaryota</taxon>
        <taxon>Metazoa</taxon>
        <taxon>Chordata</taxon>
        <taxon>Craniata</taxon>
        <taxon>Vertebrata</taxon>
        <taxon>Euteleostomi</taxon>
        <taxon>Actinopterygii</taxon>
        <taxon>Neopterygii</taxon>
        <taxon>Teleostei</taxon>
        <taxon>Ostariophysi</taxon>
        <taxon>Cypriniformes</taxon>
        <taxon>Xenocyprididae</taxon>
        <taxon>Xenocypridinae</taxon>
        <taxon>Xenocypridinae incertae sedis</taxon>
        <taxon>Anabarilius</taxon>
    </lineage>
</organism>
<dbReference type="SUPFAM" id="SSF81321">
    <property type="entry name" value="Family A G protein-coupled receptor-like"/>
    <property type="match status" value="1"/>
</dbReference>
<dbReference type="Pfam" id="PF00001">
    <property type="entry name" value="7tm_1"/>
    <property type="match status" value="1"/>
</dbReference>
<keyword evidence="3 9" id="KW-1133">Transmembrane helix</keyword>
<feature type="transmembrane region" description="Helical" evidence="9">
    <location>
        <begin position="243"/>
        <end position="266"/>
    </location>
</feature>
<keyword evidence="4" id="KW-0297">G-protein coupled receptor</keyword>
<evidence type="ECO:0000259" key="10">
    <source>
        <dbReference type="PROSITE" id="PS50262"/>
    </source>
</evidence>
<evidence type="ECO:0000256" key="6">
    <source>
        <dbReference type="ARBA" id="ARBA00023170"/>
    </source>
</evidence>
<feature type="transmembrane region" description="Helical" evidence="9">
    <location>
        <begin position="134"/>
        <end position="156"/>
    </location>
</feature>
<dbReference type="PRINTS" id="PR00237">
    <property type="entry name" value="GPCRRHODOPSN"/>
</dbReference>
<feature type="transmembrane region" description="Helical" evidence="9">
    <location>
        <begin position="162"/>
        <end position="190"/>
    </location>
</feature>
<comment type="caution">
    <text evidence="11">The sequence shown here is derived from an EMBL/GenBank/DDBJ whole genome shotgun (WGS) entry which is preliminary data.</text>
</comment>
<keyword evidence="5 9" id="KW-0472">Membrane</keyword>
<evidence type="ECO:0000256" key="5">
    <source>
        <dbReference type="ARBA" id="ARBA00023136"/>
    </source>
</evidence>
<reference evidence="11 12" key="1">
    <citation type="submission" date="2018-10" db="EMBL/GenBank/DDBJ databases">
        <title>Genome assembly for a Yunnan-Guizhou Plateau 3E fish, Anabarilius grahami (Regan), and its evolutionary and genetic applications.</title>
        <authorList>
            <person name="Jiang W."/>
        </authorList>
    </citation>
    <scope>NUCLEOTIDE SEQUENCE [LARGE SCALE GENOMIC DNA]</scope>
    <source>
        <strain evidence="11">AG-KIZ</strain>
        <tissue evidence="11">Muscle</tissue>
    </source>
</reference>
<evidence type="ECO:0000256" key="9">
    <source>
        <dbReference type="SAM" id="Phobius"/>
    </source>
</evidence>
<evidence type="ECO:0000256" key="4">
    <source>
        <dbReference type="ARBA" id="ARBA00023040"/>
    </source>
</evidence>
<feature type="transmembrane region" description="Helical" evidence="9">
    <location>
        <begin position="211"/>
        <end position="237"/>
    </location>
</feature>
<feature type="transmembrane region" description="Helical" evidence="9">
    <location>
        <begin position="89"/>
        <end position="114"/>
    </location>
</feature>
<sequence length="277" mass="31830">MNISREIFPTDGSNSSSYLFNIGTDIEINLLYFLSVVLGLPTNSYVIWLIVSGKRNELAAKFFSLNLAVCEILLCVEIVLIFLSYEFEFLWTAVSAFDGLAFIGHPQFLCLICFERYLAVVHPVTFLKFKPLRYRVICSVIVWVASFGFGGIFIFFTMFQPMFYLVFLFTQFFFFLCIQLFCLVAVLRALKQSGPGERGREEENHMKSRAFYLILITTVTMLIAYAPYLILLALFMTTGSTDTLLSIISCLCFSLAGFVQPLLFLYRMRKLPFIKYQ</sequence>
<evidence type="ECO:0000256" key="8">
    <source>
        <dbReference type="ARBA" id="ARBA00023224"/>
    </source>
</evidence>
<feature type="domain" description="G-protein coupled receptors family 1 profile" evidence="10">
    <location>
        <begin position="42"/>
        <end position="264"/>
    </location>
</feature>
<evidence type="ECO:0000256" key="1">
    <source>
        <dbReference type="ARBA" id="ARBA00004141"/>
    </source>
</evidence>
<comment type="subcellular location">
    <subcellularLocation>
        <location evidence="1">Membrane</location>
        <topology evidence="1">Multi-pass membrane protein</topology>
    </subcellularLocation>
</comment>
<evidence type="ECO:0000256" key="7">
    <source>
        <dbReference type="ARBA" id="ARBA00023180"/>
    </source>
</evidence>
<keyword evidence="8" id="KW-0807">Transducer</keyword>
<dbReference type="GO" id="GO:0004930">
    <property type="term" value="F:G protein-coupled receptor activity"/>
    <property type="evidence" value="ECO:0007669"/>
    <property type="project" value="UniProtKB-KW"/>
</dbReference>
<keyword evidence="7" id="KW-0325">Glycoprotein</keyword>
<dbReference type="EMBL" id="RJVU01061862">
    <property type="protein sequence ID" value="ROJ30586.1"/>
    <property type="molecule type" value="Genomic_DNA"/>
</dbReference>
<feature type="transmembrane region" description="Helical" evidence="9">
    <location>
        <begin position="30"/>
        <end position="51"/>
    </location>
</feature>
<dbReference type="GO" id="GO:0035025">
    <property type="term" value="P:positive regulation of Rho protein signal transduction"/>
    <property type="evidence" value="ECO:0007669"/>
    <property type="project" value="TreeGrafter"/>
</dbReference>
<keyword evidence="12" id="KW-1185">Reference proteome</keyword>
<feature type="transmembrane region" description="Helical" evidence="9">
    <location>
        <begin position="63"/>
        <end position="83"/>
    </location>
</feature>
<keyword evidence="2 9" id="KW-0812">Transmembrane</keyword>
<accession>A0A3N0XSQ5</accession>
<dbReference type="GO" id="GO:0007200">
    <property type="term" value="P:phospholipase C-activating G protein-coupled receptor signaling pathway"/>
    <property type="evidence" value="ECO:0007669"/>
    <property type="project" value="TreeGrafter"/>
</dbReference>
<evidence type="ECO:0000313" key="12">
    <source>
        <dbReference type="Proteomes" id="UP000281406"/>
    </source>
</evidence>
<dbReference type="OrthoDB" id="8960839at2759"/>
<dbReference type="PROSITE" id="PS50262">
    <property type="entry name" value="G_PROTEIN_RECEP_F1_2"/>
    <property type="match status" value="1"/>
</dbReference>
<dbReference type="PANTHER" id="PTHR24232:SF107">
    <property type="entry name" value="HYDROXYCARBOXYLIC ACID RECEPTOR 2-LIKE"/>
    <property type="match status" value="1"/>
</dbReference>
<dbReference type="InterPro" id="IPR000276">
    <property type="entry name" value="GPCR_Rhodpsn"/>
</dbReference>
<protein>
    <submittedName>
        <fullName evidence="11">G-protein coupled receptor 4</fullName>
    </submittedName>
</protein>